<dbReference type="InterPro" id="IPR052519">
    <property type="entry name" value="Euk-type_GlcNAc_Kinase"/>
</dbReference>
<protein>
    <submittedName>
        <fullName evidence="2">BadF/BadG/BcrA/BcrD ATPase family protein</fullName>
    </submittedName>
</protein>
<dbReference type="InterPro" id="IPR043129">
    <property type="entry name" value="ATPase_NBD"/>
</dbReference>
<reference evidence="2 3" key="1">
    <citation type="submission" date="2017-03" db="EMBL/GenBank/DDBJ databases">
        <title>Foreign affairs: Plasmid Transfer between Roseobacters and Rhizobia.</title>
        <authorList>
            <person name="Bartling P."/>
            <person name="Bunk B."/>
            <person name="Overmann J."/>
            <person name="Brinkmann H."/>
            <person name="Petersen J."/>
        </authorList>
    </citation>
    <scope>NUCLEOTIDE SEQUENCE [LARGE SCALE GENOMIC DNA]</scope>
    <source>
        <strain evidence="2 3">MACL11</strain>
    </source>
</reference>
<dbReference type="KEGG" id="mmed:Mame_01784"/>
<dbReference type="SUPFAM" id="SSF53067">
    <property type="entry name" value="Actin-like ATPase domain"/>
    <property type="match status" value="2"/>
</dbReference>
<accession>A0A1U9Z0E0</accession>
<gene>
    <name evidence="2" type="ORF">Mame_01784</name>
</gene>
<dbReference type="PANTHER" id="PTHR43190">
    <property type="entry name" value="N-ACETYL-D-GLUCOSAMINE KINASE"/>
    <property type="match status" value="1"/>
</dbReference>
<dbReference type="InterPro" id="IPR002731">
    <property type="entry name" value="ATPase_BadF"/>
</dbReference>
<dbReference type="RefSeq" id="WP_018067698.1">
    <property type="nucleotide sequence ID" value="NZ_AQWH01000050.1"/>
</dbReference>
<dbReference type="AlphaFoldDB" id="A0A1U9Z0E0"/>
<sequence>MDSYFLGGDIGGTASRFVLCDQAGTIVQRGAAAGATGHTFNAESRDRLAESIAAIAAQITKPVDAAVFGLTGYGPRARGDIEDMLIAALKLTRAKIFISDDIELAYRSLFALGEGHLVSAGTGSIAVHLDSEGRLFRIGGRGILIDDAGSGGWIGLAAVRALYRRLDEEGAPGDMHLLAEALYAAIGSDDWSDMRAYIYAGDRGRIGALARSVADAAEDGDACANAILREAGAELARLGNILIARNGNHPVAFVGGVLKLHPVIAETIRQRLAGEARFPALDQAEGAARLALSFFHAASSGPSA</sequence>
<name>A0A1U9Z0E0_9HYPH</name>
<evidence type="ECO:0000313" key="3">
    <source>
        <dbReference type="Proteomes" id="UP000191135"/>
    </source>
</evidence>
<evidence type="ECO:0000313" key="2">
    <source>
        <dbReference type="EMBL" id="AQZ51128.1"/>
    </source>
</evidence>
<organism evidence="2 3">
    <name type="scientific">Martelella mediterranea DSM 17316</name>
    <dbReference type="NCBI Taxonomy" id="1122214"/>
    <lineage>
        <taxon>Bacteria</taxon>
        <taxon>Pseudomonadati</taxon>
        <taxon>Pseudomonadota</taxon>
        <taxon>Alphaproteobacteria</taxon>
        <taxon>Hyphomicrobiales</taxon>
        <taxon>Aurantimonadaceae</taxon>
        <taxon>Martelella</taxon>
    </lineage>
</organism>
<dbReference type="STRING" id="1122214.Mame_01784"/>
<dbReference type="PANTHER" id="PTHR43190:SF3">
    <property type="entry name" value="N-ACETYL-D-GLUCOSAMINE KINASE"/>
    <property type="match status" value="1"/>
</dbReference>
<keyword evidence="3" id="KW-1185">Reference proteome</keyword>
<dbReference type="Gene3D" id="3.30.420.40">
    <property type="match status" value="2"/>
</dbReference>
<dbReference type="OrthoDB" id="63487at2"/>
<dbReference type="eggNOG" id="COG2971">
    <property type="taxonomic scope" value="Bacteria"/>
</dbReference>
<dbReference type="EMBL" id="CP020330">
    <property type="protein sequence ID" value="AQZ51128.1"/>
    <property type="molecule type" value="Genomic_DNA"/>
</dbReference>
<dbReference type="Pfam" id="PF01869">
    <property type="entry name" value="BcrAD_BadFG"/>
    <property type="match status" value="1"/>
</dbReference>
<proteinExistence type="predicted"/>
<dbReference type="Proteomes" id="UP000191135">
    <property type="component" value="Chromosome"/>
</dbReference>
<feature type="domain" description="ATPase BadF/BadG/BcrA/BcrD type" evidence="1">
    <location>
        <begin position="6"/>
        <end position="291"/>
    </location>
</feature>
<evidence type="ECO:0000259" key="1">
    <source>
        <dbReference type="Pfam" id="PF01869"/>
    </source>
</evidence>